<protein>
    <submittedName>
        <fullName evidence="4">CBS domain-containing protein</fullName>
    </submittedName>
</protein>
<accession>A0ABV2IVN5</accession>
<feature type="domain" description="CBS" evidence="3">
    <location>
        <begin position="7"/>
        <end position="70"/>
    </location>
</feature>
<dbReference type="Pfam" id="PF00571">
    <property type="entry name" value="CBS"/>
    <property type="match status" value="2"/>
</dbReference>
<evidence type="ECO:0000256" key="1">
    <source>
        <dbReference type="ARBA" id="ARBA00023122"/>
    </source>
</evidence>
<dbReference type="CDD" id="cd04623">
    <property type="entry name" value="CBS_pair_bac_euk"/>
    <property type="match status" value="1"/>
</dbReference>
<keyword evidence="5" id="KW-1185">Reference proteome</keyword>
<reference evidence="4 5" key="1">
    <citation type="submission" date="2024-06" db="EMBL/GenBank/DDBJ databases">
        <title>Genomic Encyclopedia of Type Strains, Phase IV (KMG-IV): sequencing the most valuable type-strain genomes for metagenomic binning, comparative biology and taxonomic classification.</title>
        <authorList>
            <person name="Goeker M."/>
        </authorList>
    </citation>
    <scope>NUCLEOTIDE SEQUENCE [LARGE SCALE GENOMIC DNA]</scope>
    <source>
        <strain evidence="4 5">DSM 29780</strain>
    </source>
</reference>
<name>A0ABV2IVN5_9HYPH</name>
<evidence type="ECO:0000259" key="3">
    <source>
        <dbReference type="PROSITE" id="PS51371"/>
    </source>
</evidence>
<evidence type="ECO:0000256" key="2">
    <source>
        <dbReference type="PROSITE-ProRule" id="PRU00703"/>
    </source>
</evidence>
<dbReference type="SUPFAM" id="SSF54631">
    <property type="entry name" value="CBS-domain pair"/>
    <property type="match status" value="1"/>
</dbReference>
<proteinExistence type="predicted"/>
<sequence length="142" mass="15472">MNVKAILSEKGNEVVTLSPSATVAEVANVLHKRHIGAVVVVDDSRRIVGIIAERDIVGAIADHGAGCLDRQIADVMWSNVYRCTEDMTVDNLMQLMSARRARHIPVERDGRLIGIISIGDVVKAHIRAIENEAEHIKAYIAG</sequence>
<dbReference type="InterPro" id="IPR046342">
    <property type="entry name" value="CBS_dom_sf"/>
</dbReference>
<dbReference type="Proteomes" id="UP001549047">
    <property type="component" value="Unassembled WGS sequence"/>
</dbReference>
<dbReference type="RefSeq" id="WP_354554985.1">
    <property type="nucleotide sequence ID" value="NZ_JBEPMB010000001.1"/>
</dbReference>
<dbReference type="PANTHER" id="PTHR43080">
    <property type="entry name" value="CBS DOMAIN-CONTAINING PROTEIN CBSX3, MITOCHONDRIAL"/>
    <property type="match status" value="1"/>
</dbReference>
<dbReference type="PANTHER" id="PTHR43080:SF2">
    <property type="entry name" value="CBS DOMAIN-CONTAINING PROTEIN"/>
    <property type="match status" value="1"/>
</dbReference>
<dbReference type="EMBL" id="JBEPMB010000001">
    <property type="protein sequence ID" value="MET3612423.1"/>
    <property type="molecule type" value="Genomic_DNA"/>
</dbReference>
<comment type="caution">
    <text evidence="4">The sequence shown here is derived from an EMBL/GenBank/DDBJ whole genome shotgun (WGS) entry which is preliminary data.</text>
</comment>
<dbReference type="SMART" id="SM00116">
    <property type="entry name" value="CBS"/>
    <property type="match status" value="2"/>
</dbReference>
<dbReference type="InterPro" id="IPR000644">
    <property type="entry name" value="CBS_dom"/>
</dbReference>
<evidence type="ECO:0000313" key="4">
    <source>
        <dbReference type="EMBL" id="MET3612423.1"/>
    </source>
</evidence>
<organism evidence="4 5">
    <name type="scientific">Rhizobium aquaticum</name>
    <dbReference type="NCBI Taxonomy" id="1549636"/>
    <lineage>
        <taxon>Bacteria</taxon>
        <taxon>Pseudomonadati</taxon>
        <taxon>Pseudomonadota</taxon>
        <taxon>Alphaproteobacteria</taxon>
        <taxon>Hyphomicrobiales</taxon>
        <taxon>Rhizobiaceae</taxon>
        <taxon>Rhizobium/Agrobacterium group</taxon>
        <taxon>Rhizobium</taxon>
    </lineage>
</organism>
<dbReference type="InterPro" id="IPR051257">
    <property type="entry name" value="Diverse_CBS-Domain"/>
</dbReference>
<dbReference type="Gene3D" id="3.10.580.10">
    <property type="entry name" value="CBS-domain"/>
    <property type="match status" value="1"/>
</dbReference>
<dbReference type="PROSITE" id="PS51371">
    <property type="entry name" value="CBS"/>
    <property type="match status" value="2"/>
</dbReference>
<gene>
    <name evidence="4" type="ORF">ABID16_000728</name>
</gene>
<feature type="domain" description="CBS" evidence="3">
    <location>
        <begin position="76"/>
        <end position="134"/>
    </location>
</feature>
<evidence type="ECO:0000313" key="5">
    <source>
        <dbReference type="Proteomes" id="UP001549047"/>
    </source>
</evidence>
<keyword evidence="1 2" id="KW-0129">CBS domain</keyword>
<dbReference type="InterPro" id="IPR044725">
    <property type="entry name" value="CBSX3_CBS_dom"/>
</dbReference>